<accession>A0AAE3G374</accession>
<keyword evidence="2" id="KW-1185">Reference proteome</keyword>
<dbReference type="RefSeq" id="WP_253476710.1">
    <property type="nucleotide sequence ID" value="NZ_JALJXV010000003.1"/>
</dbReference>
<gene>
    <name evidence="1" type="ORF">J2T57_001699</name>
</gene>
<name>A0AAE3G374_9GAMM</name>
<sequence length="209" mass="21809">MADGIDVRELPEHALIRISGQVDCAPGNRSAVREALASLAAIYPPEAIGTAVSVRMLDHTSGSAAVVSARGFVPGSGSDRAAIDASLARFSQRLSASLDALCVGVLEQRVSFFDGEAEDEHAYHAVGRNAYAATRRVVESHVEDACASLDAALGSIDPAIAATRAGREHLGGVRGTLEEAQQHARVAVERLRDFERTLKGGDVDGPSGP</sequence>
<dbReference type="Proteomes" id="UP001205843">
    <property type="component" value="Unassembled WGS sequence"/>
</dbReference>
<evidence type="ECO:0000313" key="2">
    <source>
        <dbReference type="Proteomes" id="UP001205843"/>
    </source>
</evidence>
<organism evidence="1 2">
    <name type="scientific">Natronocella acetinitrilica</name>
    <dbReference type="NCBI Taxonomy" id="414046"/>
    <lineage>
        <taxon>Bacteria</taxon>
        <taxon>Pseudomonadati</taxon>
        <taxon>Pseudomonadota</taxon>
        <taxon>Gammaproteobacteria</taxon>
        <taxon>Chromatiales</taxon>
        <taxon>Ectothiorhodospiraceae</taxon>
        <taxon>Natronocella</taxon>
    </lineage>
</organism>
<reference evidence="1" key="1">
    <citation type="submission" date="2022-03" db="EMBL/GenBank/DDBJ databases">
        <title>Genomic Encyclopedia of Type Strains, Phase III (KMG-III): the genomes of soil and plant-associated and newly described type strains.</title>
        <authorList>
            <person name="Whitman W."/>
        </authorList>
    </citation>
    <scope>NUCLEOTIDE SEQUENCE</scope>
    <source>
        <strain evidence="1">ANL 6-2</strain>
    </source>
</reference>
<proteinExistence type="predicted"/>
<dbReference type="AlphaFoldDB" id="A0AAE3G374"/>
<dbReference type="EMBL" id="JALJXV010000003">
    <property type="protein sequence ID" value="MCP1674597.1"/>
    <property type="molecule type" value="Genomic_DNA"/>
</dbReference>
<evidence type="ECO:0000313" key="1">
    <source>
        <dbReference type="EMBL" id="MCP1674597.1"/>
    </source>
</evidence>
<protein>
    <submittedName>
        <fullName evidence="1">Uncharacterized protein</fullName>
    </submittedName>
</protein>
<comment type="caution">
    <text evidence="1">The sequence shown here is derived from an EMBL/GenBank/DDBJ whole genome shotgun (WGS) entry which is preliminary data.</text>
</comment>